<evidence type="ECO:0000313" key="2">
    <source>
        <dbReference type="Proteomes" id="UP001500218"/>
    </source>
</evidence>
<name>A0ABP4Y6C0_9ACTN</name>
<protein>
    <submittedName>
        <fullName evidence="1">Uncharacterized protein</fullName>
    </submittedName>
</protein>
<dbReference type="EMBL" id="BAAALT010000076">
    <property type="protein sequence ID" value="GAA1805144.1"/>
    <property type="molecule type" value="Genomic_DNA"/>
</dbReference>
<organism evidence="1 2">
    <name type="scientific">Luedemannella flava</name>
    <dbReference type="NCBI Taxonomy" id="349316"/>
    <lineage>
        <taxon>Bacteria</taxon>
        <taxon>Bacillati</taxon>
        <taxon>Actinomycetota</taxon>
        <taxon>Actinomycetes</taxon>
        <taxon>Micromonosporales</taxon>
        <taxon>Micromonosporaceae</taxon>
        <taxon>Luedemannella</taxon>
    </lineage>
</organism>
<dbReference type="RefSeq" id="WP_344130907.1">
    <property type="nucleotide sequence ID" value="NZ_BAAALT010000076.1"/>
</dbReference>
<accession>A0ABP4Y6C0</accession>
<evidence type="ECO:0000313" key="1">
    <source>
        <dbReference type="EMBL" id="GAA1805144.1"/>
    </source>
</evidence>
<reference evidence="2" key="1">
    <citation type="journal article" date="2019" name="Int. J. Syst. Evol. Microbiol.">
        <title>The Global Catalogue of Microorganisms (GCM) 10K type strain sequencing project: providing services to taxonomists for standard genome sequencing and annotation.</title>
        <authorList>
            <consortium name="The Broad Institute Genomics Platform"/>
            <consortium name="The Broad Institute Genome Sequencing Center for Infectious Disease"/>
            <person name="Wu L."/>
            <person name="Ma J."/>
        </authorList>
    </citation>
    <scope>NUCLEOTIDE SEQUENCE [LARGE SCALE GENOMIC DNA]</scope>
    <source>
        <strain evidence="2">JCM 13250</strain>
    </source>
</reference>
<comment type="caution">
    <text evidence="1">The sequence shown here is derived from an EMBL/GenBank/DDBJ whole genome shotgun (WGS) entry which is preliminary data.</text>
</comment>
<sequence>MEILKDYILGDTIARYLQPGPGEPVGLTLFPAAMAGQIAEKSSALDSLVQIKTVGDTYPGGSAGRSLRNGGTVATLTLESQREDRTDAGVTVVTLLRTHQGCLVEHHLRWQSGAAGIGAHADRESLN</sequence>
<keyword evidence="2" id="KW-1185">Reference proteome</keyword>
<gene>
    <name evidence="1" type="ORF">GCM10009682_28720</name>
</gene>
<dbReference type="Proteomes" id="UP001500218">
    <property type="component" value="Unassembled WGS sequence"/>
</dbReference>
<proteinExistence type="predicted"/>